<keyword evidence="2" id="KW-1185">Reference proteome</keyword>
<organism evidence="1 2">
    <name type="scientific">Pseudoduganella violacea</name>
    <dbReference type="NCBI Taxonomy" id="1715466"/>
    <lineage>
        <taxon>Bacteria</taxon>
        <taxon>Pseudomonadati</taxon>
        <taxon>Pseudomonadota</taxon>
        <taxon>Betaproteobacteria</taxon>
        <taxon>Burkholderiales</taxon>
        <taxon>Oxalobacteraceae</taxon>
        <taxon>Telluria group</taxon>
        <taxon>Pseudoduganella</taxon>
    </lineage>
</organism>
<dbReference type="Proteomes" id="UP000541535">
    <property type="component" value="Unassembled WGS sequence"/>
</dbReference>
<accession>A0A7W5BEE8</accession>
<proteinExistence type="predicted"/>
<evidence type="ECO:0000313" key="2">
    <source>
        <dbReference type="Proteomes" id="UP000541535"/>
    </source>
</evidence>
<protein>
    <recommendedName>
        <fullName evidence="3">Pilus assembly protein</fullName>
    </recommendedName>
</protein>
<dbReference type="EMBL" id="JACHXD010000015">
    <property type="protein sequence ID" value="MBB3121361.1"/>
    <property type="molecule type" value="Genomic_DNA"/>
</dbReference>
<dbReference type="AlphaFoldDB" id="A0A7W5BEE8"/>
<dbReference type="PROSITE" id="PS51257">
    <property type="entry name" value="PROKAR_LIPOPROTEIN"/>
    <property type="match status" value="1"/>
</dbReference>
<sequence>MNPNFLRFASVGLVFCALVACRTTTPNLDAHFGESVSLLQAQQILDPSAGNRMAGPEGMDGKAAKAGYDQYQKSFRAPEPRPSTFVIGVGR</sequence>
<evidence type="ECO:0008006" key="3">
    <source>
        <dbReference type="Google" id="ProtNLM"/>
    </source>
</evidence>
<comment type="caution">
    <text evidence="1">The sequence shown here is derived from an EMBL/GenBank/DDBJ whole genome shotgun (WGS) entry which is preliminary data.</text>
</comment>
<evidence type="ECO:0000313" key="1">
    <source>
        <dbReference type="EMBL" id="MBB3121361.1"/>
    </source>
</evidence>
<reference evidence="1 2" key="1">
    <citation type="submission" date="2020-08" db="EMBL/GenBank/DDBJ databases">
        <title>Genomic Encyclopedia of Type Strains, Phase III (KMG-III): the genomes of soil and plant-associated and newly described type strains.</title>
        <authorList>
            <person name="Whitman W."/>
        </authorList>
    </citation>
    <scope>NUCLEOTIDE SEQUENCE [LARGE SCALE GENOMIC DNA]</scope>
    <source>
        <strain evidence="1 2">CECT 8897</strain>
    </source>
</reference>
<name>A0A7W5BEE8_9BURK</name>
<dbReference type="RefSeq" id="WP_183443078.1">
    <property type="nucleotide sequence ID" value="NZ_JACHXD010000015.1"/>
</dbReference>
<gene>
    <name evidence="1" type="ORF">FHS03_004439</name>
</gene>